<dbReference type="SUPFAM" id="SSF54060">
    <property type="entry name" value="His-Me finger endonucleases"/>
    <property type="match status" value="2"/>
</dbReference>
<dbReference type="Ensembl" id="ENSOKIT00005004323.1">
    <property type="protein sequence ID" value="ENSOKIP00005004131.1"/>
    <property type="gene ID" value="ENSOKIG00005001864.1"/>
</dbReference>
<dbReference type="Proteomes" id="UP000694557">
    <property type="component" value="Unassembled WGS sequence"/>
</dbReference>
<dbReference type="AlphaFoldDB" id="A0A8C7CRR1"/>
<dbReference type="GO" id="GO:0016787">
    <property type="term" value="F:hydrolase activity"/>
    <property type="evidence" value="ECO:0007669"/>
    <property type="project" value="InterPro"/>
</dbReference>
<evidence type="ECO:0000259" key="2">
    <source>
        <dbReference type="SMART" id="SM00477"/>
    </source>
</evidence>
<proteinExistence type="predicted"/>
<evidence type="ECO:0000313" key="5">
    <source>
        <dbReference type="Proteomes" id="UP000694557"/>
    </source>
</evidence>
<reference evidence="4" key="1">
    <citation type="submission" date="2025-08" db="UniProtKB">
        <authorList>
            <consortium name="Ensembl"/>
        </authorList>
    </citation>
    <scope>IDENTIFICATION</scope>
</reference>
<gene>
    <name evidence="4" type="primary">LOC109896996</name>
</gene>
<name>A0A8C7CRR1_ONCKI</name>
<evidence type="ECO:0000313" key="4">
    <source>
        <dbReference type="Ensembl" id="ENSOKIP00005004131.1"/>
    </source>
</evidence>
<dbReference type="SMART" id="SM00477">
    <property type="entry name" value="NUC"/>
    <property type="match status" value="1"/>
</dbReference>
<evidence type="ECO:0000256" key="1">
    <source>
        <dbReference type="SAM" id="SignalP"/>
    </source>
</evidence>
<dbReference type="InterPro" id="IPR044925">
    <property type="entry name" value="His-Me_finger_sf"/>
</dbReference>
<dbReference type="PANTHER" id="PTHR21472">
    <property type="entry name" value="ENDONUCLEASE DOMAIN-CONTAINING 1 PROTEIN ENDOD1"/>
    <property type="match status" value="1"/>
</dbReference>
<dbReference type="GeneTree" id="ENSGT01030000234592"/>
<dbReference type="InterPro" id="IPR001604">
    <property type="entry name" value="Endo_G_ENPP1-like_dom"/>
</dbReference>
<protein>
    <submittedName>
        <fullName evidence="4">Si:dkey-85k7.11</fullName>
    </submittedName>
</protein>
<evidence type="ECO:0000259" key="3">
    <source>
        <dbReference type="SMART" id="SM00892"/>
    </source>
</evidence>
<sequence>MRPLRVYLLALLLLAGIWLSGASVSDSFRDCRQFFYMRAAPTGIDGTRDSLKRICQRYGDKARYATLYDGSRRLPLYSAYTFKKNDGKKRMDTPWMYEPQLVSGNEGGNMKVLPPSDDPEPLIQESQAVLEDYSDAVEYSRGLLNPDQHQADPDDKASTYTLTNVVPQAVLADYSDAVVYERGQLNPDQHQASPGDKASTYTLTNVVPQAKEFLHHHWLPYLEGIRKRLNNYCRGTAYIISGVTTTGNTIRRGNVNRVGVPKHLWIAYCCPDFDLSAPYELRYKFPTYAAYGLNDVVDNAVTETSTKSVEALVNREMAVDQDFQLFNGNCVPEV</sequence>
<feature type="domain" description="DNA/RNA non-specific endonuclease/pyrophosphatase/phosphodiesterase" evidence="3">
    <location>
        <begin position="60"/>
        <end position="319"/>
    </location>
</feature>
<dbReference type="SMART" id="SM00892">
    <property type="entry name" value="Endonuclease_NS"/>
    <property type="match status" value="1"/>
</dbReference>
<keyword evidence="5" id="KW-1185">Reference proteome</keyword>
<feature type="chain" id="PRO_5034516128" evidence="1">
    <location>
        <begin position="23"/>
        <end position="334"/>
    </location>
</feature>
<dbReference type="InterPro" id="IPR039015">
    <property type="entry name" value="ENDOD1"/>
</dbReference>
<reference evidence="4" key="2">
    <citation type="submission" date="2025-09" db="UniProtKB">
        <authorList>
            <consortium name="Ensembl"/>
        </authorList>
    </citation>
    <scope>IDENTIFICATION</scope>
</reference>
<feature type="domain" description="ENPP1-3/EXOG-like endonuclease/phosphodiesterase" evidence="2">
    <location>
        <begin position="61"/>
        <end position="324"/>
    </location>
</feature>
<dbReference type="PANTHER" id="PTHR21472:SF16">
    <property type="entry name" value="ENDONUCLEASE DOMAIN-CONTAINING 1 PROTEIN-LIKE"/>
    <property type="match status" value="1"/>
</dbReference>
<dbReference type="Gene3D" id="3.40.570.10">
    <property type="entry name" value="Extracellular Endonuclease, subunit A"/>
    <property type="match status" value="2"/>
</dbReference>
<dbReference type="GO" id="GO:0046872">
    <property type="term" value="F:metal ion binding"/>
    <property type="evidence" value="ECO:0007669"/>
    <property type="project" value="InterPro"/>
</dbReference>
<feature type="signal peptide" evidence="1">
    <location>
        <begin position="1"/>
        <end position="22"/>
    </location>
</feature>
<dbReference type="GO" id="GO:0003676">
    <property type="term" value="F:nucleic acid binding"/>
    <property type="evidence" value="ECO:0007669"/>
    <property type="project" value="InterPro"/>
</dbReference>
<organism evidence="4 5">
    <name type="scientific">Oncorhynchus kisutch</name>
    <name type="common">Coho salmon</name>
    <name type="synonym">Salmo kisutch</name>
    <dbReference type="NCBI Taxonomy" id="8019"/>
    <lineage>
        <taxon>Eukaryota</taxon>
        <taxon>Metazoa</taxon>
        <taxon>Chordata</taxon>
        <taxon>Craniata</taxon>
        <taxon>Vertebrata</taxon>
        <taxon>Euteleostomi</taxon>
        <taxon>Actinopterygii</taxon>
        <taxon>Neopterygii</taxon>
        <taxon>Teleostei</taxon>
        <taxon>Protacanthopterygii</taxon>
        <taxon>Salmoniformes</taxon>
        <taxon>Salmonidae</taxon>
        <taxon>Salmoninae</taxon>
        <taxon>Oncorhynchus</taxon>
    </lineage>
</organism>
<keyword evidence="1" id="KW-0732">Signal</keyword>
<dbReference type="InterPro" id="IPR020821">
    <property type="entry name" value="ENPP1-3/EXOG-like_nuc-like"/>
</dbReference>
<dbReference type="Pfam" id="PF01223">
    <property type="entry name" value="Endonuclease_NS"/>
    <property type="match status" value="2"/>
</dbReference>
<accession>A0A8C7CRR1</accession>
<dbReference type="InterPro" id="IPR044929">
    <property type="entry name" value="DNA/RNA_non-sp_Endonuclease_sf"/>
</dbReference>